<dbReference type="EMBL" id="KL367787">
    <property type="protein sequence ID" value="KFD59637.1"/>
    <property type="molecule type" value="Genomic_DNA"/>
</dbReference>
<organism evidence="1">
    <name type="scientific">Trichuris suis</name>
    <name type="common">pig whipworm</name>
    <dbReference type="NCBI Taxonomy" id="68888"/>
    <lineage>
        <taxon>Eukaryota</taxon>
        <taxon>Metazoa</taxon>
        <taxon>Ecdysozoa</taxon>
        <taxon>Nematoda</taxon>
        <taxon>Enoplea</taxon>
        <taxon>Dorylaimia</taxon>
        <taxon>Trichinellida</taxon>
        <taxon>Trichuridae</taxon>
        <taxon>Trichuris</taxon>
    </lineage>
</organism>
<feature type="non-terminal residue" evidence="1">
    <location>
        <position position="17"/>
    </location>
</feature>
<proteinExistence type="predicted"/>
<sequence>EPEHKSLRSHPNPVSKL</sequence>
<dbReference type="AlphaFoldDB" id="A0A085MQZ1"/>
<accession>A0A085MQZ1</accession>
<protein>
    <submittedName>
        <fullName evidence="1">Uncharacterized protein</fullName>
    </submittedName>
</protein>
<feature type="non-terminal residue" evidence="1">
    <location>
        <position position="1"/>
    </location>
</feature>
<evidence type="ECO:0000313" key="1">
    <source>
        <dbReference type="EMBL" id="KFD59637.1"/>
    </source>
</evidence>
<reference evidence="1" key="1">
    <citation type="journal article" date="2014" name="Nat. Genet.">
        <title>Genome and transcriptome of the porcine whipworm Trichuris suis.</title>
        <authorList>
            <person name="Jex A.R."/>
            <person name="Nejsum P."/>
            <person name="Schwarz E.M."/>
            <person name="Hu L."/>
            <person name="Young N.D."/>
            <person name="Hall R.S."/>
            <person name="Korhonen P.K."/>
            <person name="Liao S."/>
            <person name="Thamsborg S."/>
            <person name="Xia J."/>
            <person name="Xu P."/>
            <person name="Wang S."/>
            <person name="Scheerlinck J.P."/>
            <person name="Hofmann A."/>
            <person name="Sternberg P.W."/>
            <person name="Wang J."/>
            <person name="Gasser R.B."/>
        </authorList>
    </citation>
    <scope>NUCLEOTIDE SEQUENCE [LARGE SCALE GENOMIC DNA]</scope>
    <source>
        <strain evidence="1">DCEP-RM93F</strain>
    </source>
</reference>
<dbReference type="Proteomes" id="UP000030758">
    <property type="component" value="Unassembled WGS sequence"/>
</dbReference>
<gene>
    <name evidence="1" type="ORF">M514_28182</name>
</gene>
<name>A0A085MQZ1_9BILA</name>